<gene>
    <name evidence="2" type="ORF">GCM10023235_51440</name>
</gene>
<feature type="compositionally biased region" description="Polar residues" evidence="1">
    <location>
        <begin position="28"/>
        <end position="37"/>
    </location>
</feature>
<dbReference type="EMBL" id="BAABIS010000001">
    <property type="protein sequence ID" value="GAA4866700.1"/>
    <property type="molecule type" value="Genomic_DNA"/>
</dbReference>
<feature type="compositionally biased region" description="Polar residues" evidence="1">
    <location>
        <begin position="46"/>
        <end position="63"/>
    </location>
</feature>
<reference evidence="3" key="1">
    <citation type="journal article" date="2019" name="Int. J. Syst. Evol. Microbiol.">
        <title>The Global Catalogue of Microorganisms (GCM) 10K type strain sequencing project: providing services to taxonomists for standard genome sequencing and annotation.</title>
        <authorList>
            <consortium name="The Broad Institute Genomics Platform"/>
            <consortium name="The Broad Institute Genome Sequencing Center for Infectious Disease"/>
            <person name="Wu L."/>
            <person name="Ma J."/>
        </authorList>
    </citation>
    <scope>NUCLEOTIDE SEQUENCE [LARGE SCALE GENOMIC DNA]</scope>
    <source>
        <strain evidence="3">JCM 13006</strain>
    </source>
</reference>
<proteinExistence type="predicted"/>
<evidence type="ECO:0000313" key="3">
    <source>
        <dbReference type="Proteomes" id="UP001501752"/>
    </source>
</evidence>
<sequence>MDSGSFTVHRSGRERLKKLRMDCWGSRRSPSLGSGTISPLAIQGANRPTTVSSHCQGWTGSSR</sequence>
<accession>A0ABP9E2M3</accession>
<name>A0ABP9E2M3_9ACTN</name>
<evidence type="ECO:0000313" key="2">
    <source>
        <dbReference type="EMBL" id="GAA4866700.1"/>
    </source>
</evidence>
<comment type="caution">
    <text evidence="2">The sequence shown here is derived from an EMBL/GenBank/DDBJ whole genome shotgun (WGS) entry which is preliminary data.</text>
</comment>
<feature type="region of interest" description="Disordered" evidence="1">
    <location>
        <begin position="28"/>
        <end position="63"/>
    </location>
</feature>
<keyword evidence="3" id="KW-1185">Reference proteome</keyword>
<evidence type="ECO:0000256" key="1">
    <source>
        <dbReference type="SAM" id="MobiDB-lite"/>
    </source>
</evidence>
<organism evidence="2 3">
    <name type="scientific">Kitasatospora terrestris</name>
    <dbReference type="NCBI Taxonomy" id="258051"/>
    <lineage>
        <taxon>Bacteria</taxon>
        <taxon>Bacillati</taxon>
        <taxon>Actinomycetota</taxon>
        <taxon>Actinomycetes</taxon>
        <taxon>Kitasatosporales</taxon>
        <taxon>Streptomycetaceae</taxon>
        <taxon>Kitasatospora</taxon>
    </lineage>
</organism>
<protein>
    <submittedName>
        <fullName evidence="2">Uncharacterized protein</fullName>
    </submittedName>
</protein>
<dbReference type="Proteomes" id="UP001501752">
    <property type="component" value="Unassembled WGS sequence"/>
</dbReference>